<evidence type="ECO:0000313" key="1">
    <source>
        <dbReference type="EMBL" id="CAK9181348.1"/>
    </source>
</evidence>
<accession>A0ABC8UJX3</accession>
<proteinExistence type="predicted"/>
<dbReference type="AlphaFoldDB" id="A0ABC8UJX3"/>
<name>A0ABC8UJX3_9AQUA</name>
<organism evidence="1 2">
    <name type="scientific">Ilex paraguariensis</name>
    <name type="common">yerba mate</name>
    <dbReference type="NCBI Taxonomy" id="185542"/>
    <lineage>
        <taxon>Eukaryota</taxon>
        <taxon>Viridiplantae</taxon>
        <taxon>Streptophyta</taxon>
        <taxon>Embryophyta</taxon>
        <taxon>Tracheophyta</taxon>
        <taxon>Spermatophyta</taxon>
        <taxon>Magnoliopsida</taxon>
        <taxon>eudicotyledons</taxon>
        <taxon>Gunneridae</taxon>
        <taxon>Pentapetalae</taxon>
        <taxon>asterids</taxon>
        <taxon>campanulids</taxon>
        <taxon>Aquifoliales</taxon>
        <taxon>Aquifoliaceae</taxon>
        <taxon>Ilex</taxon>
    </lineage>
</organism>
<sequence>MANEGSNHHGVVAVIQGEIEDEVDAGVEIFGTSQALGAAAVQALGAFTDHARRCAAHV</sequence>
<dbReference type="EMBL" id="CAUOFW020008002">
    <property type="protein sequence ID" value="CAK9181348.1"/>
    <property type="molecule type" value="Genomic_DNA"/>
</dbReference>
<gene>
    <name evidence="1" type="ORF">ILEXP_LOCUS51401</name>
</gene>
<evidence type="ECO:0000313" key="2">
    <source>
        <dbReference type="Proteomes" id="UP001642360"/>
    </source>
</evidence>
<feature type="non-terminal residue" evidence="1">
    <location>
        <position position="58"/>
    </location>
</feature>
<protein>
    <submittedName>
        <fullName evidence="1">Uncharacterized protein</fullName>
    </submittedName>
</protein>
<comment type="caution">
    <text evidence="1">The sequence shown here is derived from an EMBL/GenBank/DDBJ whole genome shotgun (WGS) entry which is preliminary data.</text>
</comment>
<keyword evidence="2" id="KW-1185">Reference proteome</keyword>
<dbReference type="Proteomes" id="UP001642360">
    <property type="component" value="Unassembled WGS sequence"/>
</dbReference>
<reference evidence="1 2" key="1">
    <citation type="submission" date="2024-02" db="EMBL/GenBank/DDBJ databases">
        <authorList>
            <person name="Vignale AGUSTIN F."/>
            <person name="Sosa J E."/>
            <person name="Modenutti C."/>
        </authorList>
    </citation>
    <scope>NUCLEOTIDE SEQUENCE [LARGE SCALE GENOMIC DNA]</scope>
</reference>